<dbReference type="GO" id="GO:0005216">
    <property type="term" value="F:monoatomic ion channel activity"/>
    <property type="evidence" value="ECO:0007669"/>
    <property type="project" value="InterPro"/>
</dbReference>
<keyword evidence="16" id="KW-1185">Reference proteome</keyword>
<evidence type="ECO:0000256" key="2">
    <source>
        <dbReference type="ARBA" id="ARBA00022448"/>
    </source>
</evidence>
<dbReference type="InterPro" id="IPR005821">
    <property type="entry name" value="Ion_trans_dom"/>
</dbReference>
<evidence type="ECO:0000256" key="12">
    <source>
        <dbReference type="PROSITE-ProRule" id="PRU00023"/>
    </source>
</evidence>
<evidence type="ECO:0000256" key="4">
    <source>
        <dbReference type="ARBA" id="ARBA00022692"/>
    </source>
</evidence>
<feature type="repeat" description="ANK" evidence="12">
    <location>
        <begin position="627"/>
        <end position="659"/>
    </location>
</feature>
<comment type="subcellular location">
    <subcellularLocation>
        <location evidence="1">Membrane</location>
        <topology evidence="1">Multi-pass membrane protein</topology>
    </subcellularLocation>
</comment>
<protein>
    <submittedName>
        <fullName evidence="15">Transient receptor potential cation channel</fullName>
    </submittedName>
</protein>
<feature type="repeat" description="ANK" evidence="12">
    <location>
        <begin position="560"/>
        <end position="592"/>
    </location>
</feature>
<dbReference type="GO" id="GO:1902495">
    <property type="term" value="C:transmembrane transporter complex"/>
    <property type="evidence" value="ECO:0007669"/>
    <property type="project" value="TreeGrafter"/>
</dbReference>
<evidence type="ECO:0000256" key="1">
    <source>
        <dbReference type="ARBA" id="ARBA00004141"/>
    </source>
</evidence>
<dbReference type="PANTHER" id="PTHR47143">
    <property type="entry name" value="TRANSIENT RECEPTOR POTENTIAL CATION CHANNEL PROTEIN PAINLESS"/>
    <property type="match status" value="1"/>
</dbReference>
<feature type="transmembrane region" description="Helical" evidence="13">
    <location>
        <begin position="955"/>
        <end position="975"/>
    </location>
</feature>
<evidence type="ECO:0000256" key="10">
    <source>
        <dbReference type="ARBA" id="ARBA00023180"/>
    </source>
</evidence>
<keyword evidence="15" id="KW-0675">Receptor</keyword>
<gene>
    <name evidence="15" type="ORF">LOD99_5717</name>
</gene>
<proteinExistence type="predicted"/>
<evidence type="ECO:0000256" key="8">
    <source>
        <dbReference type="ARBA" id="ARBA00023065"/>
    </source>
</evidence>
<keyword evidence="7 12" id="KW-0040">ANK repeat</keyword>
<feature type="transmembrane region" description="Helical" evidence="13">
    <location>
        <begin position="981"/>
        <end position="1014"/>
    </location>
</feature>
<accession>A0AAV7JPV4</accession>
<evidence type="ECO:0000313" key="16">
    <source>
        <dbReference type="Proteomes" id="UP001165289"/>
    </source>
</evidence>
<feature type="transmembrane region" description="Helical" evidence="13">
    <location>
        <begin position="924"/>
        <end position="943"/>
    </location>
</feature>
<keyword evidence="2" id="KW-0813">Transport</keyword>
<dbReference type="SUPFAM" id="SSF48403">
    <property type="entry name" value="Ankyrin repeat"/>
    <property type="match status" value="2"/>
</dbReference>
<evidence type="ECO:0000256" key="9">
    <source>
        <dbReference type="ARBA" id="ARBA00023136"/>
    </source>
</evidence>
<dbReference type="Pfam" id="PF00520">
    <property type="entry name" value="Ion_trans"/>
    <property type="match status" value="1"/>
</dbReference>
<comment type="caution">
    <text evidence="15">The sequence shown here is derived from an EMBL/GenBank/DDBJ whole genome shotgun (WGS) entry which is preliminary data.</text>
</comment>
<feature type="repeat" description="ANK" evidence="12">
    <location>
        <begin position="488"/>
        <end position="510"/>
    </location>
</feature>
<feature type="repeat" description="ANK" evidence="12">
    <location>
        <begin position="385"/>
        <end position="417"/>
    </location>
</feature>
<dbReference type="InterPro" id="IPR036770">
    <property type="entry name" value="Ankyrin_rpt-contain_sf"/>
</dbReference>
<dbReference type="EMBL" id="JAKMXF010000309">
    <property type="protein sequence ID" value="KAI6650877.1"/>
    <property type="molecule type" value="Genomic_DNA"/>
</dbReference>
<feature type="repeat" description="ANK" evidence="12">
    <location>
        <begin position="211"/>
        <end position="243"/>
    </location>
</feature>
<dbReference type="Pfam" id="PF12796">
    <property type="entry name" value="Ank_2"/>
    <property type="match status" value="6"/>
</dbReference>
<keyword evidence="3" id="KW-0716">Sensory transduction</keyword>
<reference evidence="15 16" key="1">
    <citation type="journal article" date="2023" name="BMC Biol.">
        <title>The compact genome of the sponge Oopsacas minuta (Hexactinellida) is lacking key metazoan core genes.</title>
        <authorList>
            <person name="Santini S."/>
            <person name="Schenkelaars Q."/>
            <person name="Jourda C."/>
            <person name="Duchesne M."/>
            <person name="Belahbib H."/>
            <person name="Rocher C."/>
            <person name="Selva M."/>
            <person name="Riesgo A."/>
            <person name="Vervoort M."/>
            <person name="Leys S.P."/>
            <person name="Kodjabachian L."/>
            <person name="Le Bivic A."/>
            <person name="Borchiellini C."/>
            <person name="Claverie J.M."/>
            <person name="Renard E."/>
        </authorList>
    </citation>
    <scope>NUCLEOTIDE SEQUENCE [LARGE SCALE GENOMIC DNA]</scope>
    <source>
        <strain evidence="15">SPO-2</strain>
    </source>
</reference>
<feature type="repeat" description="ANK" evidence="12">
    <location>
        <begin position="593"/>
        <end position="625"/>
    </location>
</feature>
<dbReference type="PROSITE" id="PS50088">
    <property type="entry name" value="ANK_REPEAT"/>
    <property type="match status" value="9"/>
</dbReference>
<dbReference type="Proteomes" id="UP001165289">
    <property type="component" value="Unassembled WGS sequence"/>
</dbReference>
<feature type="repeat" description="ANK" evidence="12">
    <location>
        <begin position="522"/>
        <end position="544"/>
    </location>
</feature>
<keyword evidence="6 13" id="KW-1133">Transmembrane helix</keyword>
<evidence type="ECO:0000256" key="7">
    <source>
        <dbReference type="ARBA" id="ARBA00023043"/>
    </source>
</evidence>
<feature type="repeat" description="ANK" evidence="12">
    <location>
        <begin position="318"/>
        <end position="350"/>
    </location>
</feature>
<dbReference type="AlphaFoldDB" id="A0AAV7JPV4"/>
<dbReference type="InterPro" id="IPR002110">
    <property type="entry name" value="Ankyrin_rpt"/>
</dbReference>
<feature type="transmembrane region" description="Helical" evidence="13">
    <location>
        <begin position="884"/>
        <end position="904"/>
    </location>
</feature>
<sequence length="1222" mass="139058">MVEGRQSYSGLPQNNDIELSPLTHSTSEFKFEQQPSHISRLTDPKVLRRELLQAARDGWHEKFGELLQFIGNSQNIKWSRGNRGVTSYGATKRVVICDVNDLLNTVDDTQHTILHYAARFNRFKILLALLRTDKFVLEIDAKTDEGYTPLHYAARYISVEQNNIVIPEMSEEDLQNFSDNPDYCSVASIKMLIDYGTKESHDFDINATDKYDQTALHHACLRGNYFAVEELLKHDVDVDKTDNQNSTALHFACERGYTTIVKLLVEKTNILLEDFEGSTPFHLATVAASEDIFQILCKKLVTGTSEQIDCLRNNKDSDGHTVLHTAVLGGNKSCVNQCLRLGFRLDEEDNDGAQCIHLAAQLGRVNIAEILLSTKRQDLSSIDRSQNTPLHYAARYNRENMIKFLLRRGSDPNAQNLDSNTPFMVAASFGNVLAVKEFLKHANCKIDIADRYGKTALFHAIEKDEDLVVAEILNNQFGKQLVNEKTNEDMTPLHAVAKQGDVDILNLLLKTDNCEIFSQNDEEQTPLHVAALHGNAAIVRRLLEYAGEKTPDLLWDEDEYSNHALHLACQEGQFDVVEILIEYQASITTINSNKYTPLHLAAASGHVQVAEYLIQEEAPIDGDEKNKVSTPLLLACQAGHTLTVTSLLKHGADICKHEDGAEIGNNALDLAIDAGNEEVVEILIQHHDIRKALNNYTGTNEKPTTPLRKLITKMPLQAHKVLSLYMRDNIKEIGHTDDVKVKVDFNFEILDDVIPFQEFIVKYEEENNIKQPLLSNLYEKGRLKKEFHPLSIMVDHARLDLLKHPLIRTMIRQKWKTHARYLYYGNLLIYVIFVLLLTLFTYIVPSCDIEMNRTRSPQVCISSPGPGRWYGDTYGCDGCDTGRVITSIIFAALIILFAIFRLLFESGQIIGDIKNYFTSLDNYIEWFIYIGAIVFVSDVFSNRQESGACGYQRSYIWELGAFVVLLAWFNLAVFLRKLPLLGIYILMLLHVIVTFFRIMLLGLIFIIGFSVSFYMVFRQGDLCNQYRNPFSTFLKTVVMMAGEFEFDGLFNDISNTLDHPISSSVLWLIFVILIPIILANLLVGLAVDDIKGVQETAVLKRLALHVELVLNFEETFPFSTYSQRKKNLIKRKTLFPNKKSIFERISYVFGGQRSELIQDIVEALGLKKDRIDVLSNRTLTMEKNLFQMKRLLRKVESREENIESMLIKLTKKLISEEEKDVY</sequence>
<dbReference type="PANTHER" id="PTHR47143:SF1">
    <property type="entry name" value="ION_TRANS DOMAIN-CONTAINING PROTEIN"/>
    <property type="match status" value="1"/>
</dbReference>
<keyword evidence="8" id="KW-0406">Ion transport</keyword>
<evidence type="ECO:0000256" key="11">
    <source>
        <dbReference type="ARBA" id="ARBA00023303"/>
    </source>
</evidence>
<evidence type="ECO:0000313" key="15">
    <source>
        <dbReference type="EMBL" id="KAI6650877.1"/>
    </source>
</evidence>
<keyword evidence="9 13" id="KW-0472">Membrane</keyword>
<dbReference type="SMART" id="SM00248">
    <property type="entry name" value="ANK"/>
    <property type="match status" value="16"/>
</dbReference>
<name>A0AAV7JPV4_9METZ</name>
<keyword evidence="5" id="KW-0677">Repeat</keyword>
<dbReference type="InterPro" id="IPR052076">
    <property type="entry name" value="TRP_cation_channel"/>
</dbReference>
<dbReference type="PROSITE" id="PS50297">
    <property type="entry name" value="ANK_REP_REGION"/>
    <property type="match status" value="8"/>
</dbReference>
<feature type="transmembrane region" description="Helical" evidence="13">
    <location>
        <begin position="821"/>
        <end position="844"/>
    </location>
</feature>
<evidence type="ECO:0000256" key="3">
    <source>
        <dbReference type="ARBA" id="ARBA00022606"/>
    </source>
</evidence>
<keyword evidence="11" id="KW-0407">Ion channel</keyword>
<evidence type="ECO:0000256" key="6">
    <source>
        <dbReference type="ARBA" id="ARBA00022989"/>
    </source>
</evidence>
<organism evidence="15 16">
    <name type="scientific">Oopsacas minuta</name>
    <dbReference type="NCBI Taxonomy" id="111878"/>
    <lineage>
        <taxon>Eukaryota</taxon>
        <taxon>Metazoa</taxon>
        <taxon>Porifera</taxon>
        <taxon>Hexactinellida</taxon>
        <taxon>Hexasterophora</taxon>
        <taxon>Lyssacinosida</taxon>
        <taxon>Leucopsacidae</taxon>
        <taxon>Oopsacas</taxon>
    </lineage>
</organism>
<evidence type="ECO:0000256" key="13">
    <source>
        <dbReference type="SAM" id="Phobius"/>
    </source>
</evidence>
<evidence type="ECO:0000259" key="14">
    <source>
        <dbReference type="Pfam" id="PF00520"/>
    </source>
</evidence>
<evidence type="ECO:0000256" key="5">
    <source>
        <dbReference type="ARBA" id="ARBA00022737"/>
    </source>
</evidence>
<feature type="transmembrane region" description="Helical" evidence="13">
    <location>
        <begin position="1064"/>
        <end position="1087"/>
    </location>
</feature>
<keyword evidence="4 13" id="KW-0812">Transmembrane</keyword>
<dbReference type="Gene3D" id="1.25.40.20">
    <property type="entry name" value="Ankyrin repeat-containing domain"/>
    <property type="match status" value="4"/>
</dbReference>
<feature type="repeat" description="ANK" evidence="12">
    <location>
        <begin position="244"/>
        <end position="267"/>
    </location>
</feature>
<feature type="domain" description="Ion transport" evidence="14">
    <location>
        <begin position="885"/>
        <end position="1096"/>
    </location>
</feature>
<keyword evidence="10" id="KW-0325">Glycoprotein</keyword>